<feature type="region of interest" description="Disordered" evidence="8">
    <location>
        <begin position="563"/>
        <end position="675"/>
    </location>
</feature>
<evidence type="ECO:0000256" key="7">
    <source>
        <dbReference type="ARBA" id="ARBA00023242"/>
    </source>
</evidence>
<dbReference type="RefSeq" id="XP_013409963.1">
    <property type="nucleotide sequence ID" value="XM_013554509.1"/>
</dbReference>
<dbReference type="InterPro" id="IPR009057">
    <property type="entry name" value="Homeodomain-like_sf"/>
</dbReference>
<dbReference type="Gene3D" id="1.10.10.10">
    <property type="entry name" value="Winged helix-like DNA-binding domain superfamily/Winged helix DNA-binding domain"/>
    <property type="match status" value="2"/>
</dbReference>
<dbReference type="RefSeq" id="XP_013409964.1">
    <property type="nucleotide sequence ID" value="XM_013554510.1"/>
</dbReference>
<dbReference type="AlphaFoldDB" id="A0A1S3JHS7"/>
<dbReference type="PRINTS" id="PR00027">
    <property type="entry name" value="PAIREDBOX"/>
</dbReference>
<evidence type="ECO:0000313" key="23">
    <source>
        <dbReference type="RefSeq" id="XP_013409970.1"/>
    </source>
</evidence>
<evidence type="ECO:0000313" key="11">
    <source>
        <dbReference type="RefSeq" id="XP_013409957.1"/>
    </source>
</evidence>
<feature type="domain" description="Paired" evidence="9">
    <location>
        <begin position="202"/>
        <end position="328"/>
    </location>
</feature>
<dbReference type="SMART" id="SM00351">
    <property type="entry name" value="PAX"/>
    <property type="match status" value="1"/>
</dbReference>
<dbReference type="RefSeq" id="XP_013409969.1">
    <property type="nucleotide sequence ID" value="XM_013554515.1"/>
</dbReference>
<feature type="compositionally biased region" description="Polar residues" evidence="8">
    <location>
        <begin position="653"/>
        <end position="673"/>
    </location>
</feature>
<feature type="region of interest" description="Disordered" evidence="8">
    <location>
        <begin position="931"/>
        <end position="991"/>
    </location>
</feature>
<dbReference type="RefSeq" id="XP_013409957.1">
    <property type="nucleotide sequence ID" value="XM_013554503.1"/>
</dbReference>
<evidence type="ECO:0000256" key="6">
    <source>
        <dbReference type="ARBA" id="ARBA00023163"/>
    </source>
</evidence>
<protein>
    <submittedName>
        <fullName evidence="11 12">Uncharacterized protein LOC106173386</fullName>
    </submittedName>
</protein>
<evidence type="ECO:0000313" key="16">
    <source>
        <dbReference type="RefSeq" id="XP_013409963.1"/>
    </source>
</evidence>
<dbReference type="InterPro" id="IPR036388">
    <property type="entry name" value="WH-like_DNA-bd_sf"/>
</dbReference>
<evidence type="ECO:0000313" key="17">
    <source>
        <dbReference type="RefSeq" id="XP_013409964.1"/>
    </source>
</evidence>
<dbReference type="RefSeq" id="XP_013409970.1">
    <property type="nucleotide sequence ID" value="XM_013554516.1"/>
</dbReference>
<dbReference type="PANTHER" id="PTHR45636">
    <property type="entry name" value="PAIRED BOX PROTEIN PAX-6-RELATED-RELATED"/>
    <property type="match status" value="1"/>
</dbReference>
<feature type="compositionally biased region" description="Polar residues" evidence="8">
    <location>
        <begin position="975"/>
        <end position="984"/>
    </location>
</feature>
<dbReference type="InterPro" id="IPR001523">
    <property type="entry name" value="Paired_dom"/>
</dbReference>
<evidence type="ECO:0000256" key="5">
    <source>
        <dbReference type="ARBA" id="ARBA00023125"/>
    </source>
</evidence>
<feature type="compositionally biased region" description="Basic and acidic residues" evidence="8">
    <location>
        <begin position="879"/>
        <end position="897"/>
    </location>
</feature>
<evidence type="ECO:0000313" key="10">
    <source>
        <dbReference type="Proteomes" id="UP000085678"/>
    </source>
</evidence>
<evidence type="ECO:0000313" key="12">
    <source>
        <dbReference type="RefSeq" id="XP_013409958.1"/>
    </source>
</evidence>
<keyword evidence="2" id="KW-0217">Developmental protein</keyword>
<evidence type="ECO:0000256" key="8">
    <source>
        <dbReference type="SAM" id="MobiDB-lite"/>
    </source>
</evidence>
<evidence type="ECO:0000313" key="15">
    <source>
        <dbReference type="RefSeq" id="XP_013409962.1"/>
    </source>
</evidence>
<evidence type="ECO:0000313" key="25">
    <source>
        <dbReference type="RefSeq" id="XP_013409972.1"/>
    </source>
</evidence>
<organism evidence="10 23">
    <name type="scientific">Lingula anatina</name>
    <name type="common">Brachiopod</name>
    <name type="synonym">Lingula unguis</name>
    <dbReference type="NCBI Taxonomy" id="7574"/>
    <lineage>
        <taxon>Eukaryota</taxon>
        <taxon>Metazoa</taxon>
        <taxon>Spiralia</taxon>
        <taxon>Lophotrochozoa</taxon>
        <taxon>Brachiopoda</taxon>
        <taxon>Linguliformea</taxon>
        <taxon>Lingulata</taxon>
        <taxon>Lingulida</taxon>
        <taxon>Linguloidea</taxon>
        <taxon>Lingulidae</taxon>
        <taxon>Lingula</taxon>
    </lineage>
</organism>
<feature type="compositionally biased region" description="Low complexity" evidence="8">
    <location>
        <begin position="46"/>
        <end position="60"/>
    </location>
</feature>
<feature type="compositionally biased region" description="Basic and acidic residues" evidence="8">
    <location>
        <begin position="157"/>
        <end position="171"/>
    </location>
</feature>
<dbReference type="GO" id="GO:0005634">
    <property type="term" value="C:nucleus"/>
    <property type="evidence" value="ECO:0007669"/>
    <property type="project" value="UniProtKB-SubCell"/>
</dbReference>
<evidence type="ECO:0000256" key="1">
    <source>
        <dbReference type="ARBA" id="ARBA00004123"/>
    </source>
</evidence>
<feature type="region of interest" description="Disordered" evidence="8">
    <location>
        <begin position="869"/>
        <end position="905"/>
    </location>
</feature>
<reference evidence="11 12" key="1">
    <citation type="submission" date="2025-04" db="UniProtKB">
        <authorList>
            <consortium name="RefSeq"/>
        </authorList>
    </citation>
    <scope>IDENTIFICATION</scope>
    <source>
        <tissue evidence="11 12">Gonads</tissue>
    </source>
</reference>
<dbReference type="InterPro" id="IPR043182">
    <property type="entry name" value="PAIRED_DNA-bd_dom"/>
</dbReference>
<evidence type="ECO:0000313" key="20">
    <source>
        <dbReference type="RefSeq" id="XP_013409967.1"/>
    </source>
</evidence>
<feature type="region of interest" description="Disordered" evidence="8">
    <location>
        <begin position="344"/>
        <end position="370"/>
    </location>
</feature>
<sequence length="1064" mass="114892">MADNAAVVASRIKDETDDSAYGERPSSEKNSSSVTDHNGGVEQCDSTSSSLSTHSKSASAEVKGLDAAQMAEQSNIPPSKAGAAASFLYGMMPYHANQSATNMINPMLVIPQPYMLSGRMPFPEMREDVSKALDLSRNSRPTSRESSEATMEIPYPAEERRKWQQMRDRSSSSEMQDNAVLIESDDDMSQDDPLRKRSRHSGGKNINQYGRIFTNGRPLPDHLRVQILQLALQGTRPCEISRQLQVSHGCVSKILNRFRRTGSINPGQIGGSKPKVTTPDVVNKVKDYKMENPQMFAWEIRQRLLGEGICNEKSVPSISSINRIIRDKSLVQKKYNAALLHGSLNGGSPGASTADDTQRSFSPDDLDESINLDDEELAKELEAQRAFLEYQKFWLHQQASINGYAQEMMKNYEKFRPQGQTENTGVKVEKESAQSGSKRPDAAPPNSKEAGPAVPFSAGMHPAFLRQMGMAGLYDPSILEMHMRAQQQAMRAENPEDLARMSSQVLNIPQLTGPQKDKNPPGTSQILPKVSPAPLVTSTGPPNPLPPYPTADLLTQRRQEINGLKPKVDANDEGSDFTSNTRKRKGTPFKVATTPPDGADVQDRLSDRDKDGSHHASLMSTTHSEIKKKPRRMLPDYLTSKPRPDISSIAAGPTTNGQQKEPNIPKDQNASSPTKEKNITVIAQQGFPHGNVASGFQRSQQEHALLNSLTSADIPYLGGANTASLSKMLPHNNIGGLPNVSAAPGLTQTSSSLGAAQILILNGEGHEIIPVGSGHWIVKDEVKLIRCARSLSDSLNVVHSSRALMQQAAAAAAASAQLSHFSSLMDSKKVADSNTSESVLSQVLAKSAPVTPALGSPTRSQKVAAISTTLSEQGGSPDCQKEQNSHDDTTLQSHKDSSNTAGNCAVGEKQECPQHLQDKSSIEGISKVNQNCLPSKSSHESHVEDFEAGRQGPKSPEGTTENENRHLSPHLSPDRPNSSTQNFPESPGPMGHGLAHYLSQLAMSGQIPFDILQNLTQLAKLSATNNANQAIVTSQGSEVAGGSNSFRSNKVGGGVITETVESLD</sequence>
<feature type="compositionally biased region" description="Basic and acidic residues" evidence="8">
    <location>
        <begin position="937"/>
        <end position="948"/>
    </location>
</feature>
<keyword evidence="4" id="KW-0805">Transcription regulation</keyword>
<keyword evidence="3" id="KW-0563">Paired box</keyword>
<dbReference type="FunFam" id="1.10.10.10:FF:000003">
    <property type="entry name" value="Paired box protein Pax-6"/>
    <property type="match status" value="1"/>
</dbReference>
<dbReference type="GO" id="GO:0000981">
    <property type="term" value="F:DNA-binding transcription factor activity, RNA polymerase II-specific"/>
    <property type="evidence" value="ECO:0007669"/>
    <property type="project" value="TreeGrafter"/>
</dbReference>
<dbReference type="KEGG" id="lak:106173386"/>
<dbReference type="RefSeq" id="XP_013409958.1">
    <property type="nucleotide sequence ID" value="XM_013554504.1"/>
</dbReference>
<dbReference type="PANTHER" id="PTHR45636:SF52">
    <property type="entry name" value="PAIRED DOMAIN-CONTAINING PROTEIN"/>
    <property type="match status" value="1"/>
</dbReference>
<keyword evidence="7" id="KW-0539">Nucleus</keyword>
<dbReference type="SUPFAM" id="SSF46689">
    <property type="entry name" value="Homeodomain-like"/>
    <property type="match status" value="1"/>
</dbReference>
<dbReference type="RefSeq" id="XP_013409965.1">
    <property type="nucleotide sequence ID" value="XM_013554511.1"/>
</dbReference>
<keyword evidence="5" id="KW-0238">DNA-binding</keyword>
<name>A0A1S3JHS7_LINAN</name>
<evidence type="ECO:0000313" key="19">
    <source>
        <dbReference type="RefSeq" id="XP_013409966.1"/>
    </source>
</evidence>
<feature type="compositionally biased region" description="Polar residues" evidence="8">
    <location>
        <begin position="350"/>
        <end position="361"/>
    </location>
</feature>
<dbReference type="RefSeq" id="XP_013409972.1">
    <property type="nucleotide sequence ID" value="XM_013554518.1"/>
</dbReference>
<dbReference type="GO" id="GO:0000978">
    <property type="term" value="F:RNA polymerase II cis-regulatory region sequence-specific DNA binding"/>
    <property type="evidence" value="ECO:0007669"/>
    <property type="project" value="TreeGrafter"/>
</dbReference>
<feature type="region of interest" description="Disordered" evidence="8">
    <location>
        <begin position="510"/>
        <end position="549"/>
    </location>
</feature>
<dbReference type="InterPro" id="IPR043565">
    <property type="entry name" value="PAX_fam"/>
</dbReference>
<feature type="region of interest" description="Disordered" evidence="8">
    <location>
        <begin position="134"/>
        <end position="211"/>
    </location>
</feature>
<dbReference type="RefSeq" id="XP_013409967.1">
    <property type="nucleotide sequence ID" value="XM_013554513.1"/>
</dbReference>
<evidence type="ECO:0000313" key="13">
    <source>
        <dbReference type="RefSeq" id="XP_013409959.1"/>
    </source>
</evidence>
<accession>A0A1S3JHS7</accession>
<evidence type="ECO:0000256" key="2">
    <source>
        <dbReference type="ARBA" id="ARBA00022473"/>
    </source>
</evidence>
<dbReference type="RefSeq" id="XP_013409966.1">
    <property type="nucleotide sequence ID" value="XM_013554512.1"/>
</dbReference>
<dbReference type="Proteomes" id="UP000085678">
    <property type="component" value="Unplaced"/>
</dbReference>
<dbReference type="PROSITE" id="PS51057">
    <property type="entry name" value="PAIRED_2"/>
    <property type="match status" value="1"/>
</dbReference>
<evidence type="ECO:0000313" key="22">
    <source>
        <dbReference type="RefSeq" id="XP_013409969.1"/>
    </source>
</evidence>
<feature type="region of interest" description="Disordered" evidence="8">
    <location>
        <begin position="1"/>
        <end position="60"/>
    </location>
</feature>
<dbReference type="PROSITE" id="PS00034">
    <property type="entry name" value="PAIRED_1"/>
    <property type="match status" value="1"/>
</dbReference>
<evidence type="ECO:0000313" key="24">
    <source>
        <dbReference type="RefSeq" id="XP_013409971.1"/>
    </source>
</evidence>
<keyword evidence="10" id="KW-1185">Reference proteome</keyword>
<dbReference type="RefSeq" id="XP_013409968.1">
    <property type="nucleotide sequence ID" value="XM_013554514.1"/>
</dbReference>
<evidence type="ECO:0000313" key="18">
    <source>
        <dbReference type="RefSeq" id="XP_013409965.1"/>
    </source>
</evidence>
<dbReference type="GeneID" id="106173386"/>
<dbReference type="RefSeq" id="XP_013409959.1">
    <property type="nucleotide sequence ID" value="XM_013554505.1"/>
</dbReference>
<dbReference type="STRING" id="7574.A0A1S3JHS7"/>
<gene>
    <name evidence="11 12 13 14 15 16 17 18 19 20 21 22 23 24 25" type="primary">LOC106173386</name>
</gene>
<dbReference type="RefSeq" id="XP_013409971.1">
    <property type="nucleotide sequence ID" value="XM_013554517.1"/>
</dbReference>
<evidence type="ECO:0000256" key="3">
    <source>
        <dbReference type="ARBA" id="ARBA00022724"/>
    </source>
</evidence>
<feature type="region of interest" description="Disordered" evidence="8">
    <location>
        <begin position="417"/>
        <end position="453"/>
    </location>
</feature>
<comment type="subcellular location">
    <subcellularLocation>
        <location evidence="1">Nucleus</location>
    </subcellularLocation>
</comment>
<evidence type="ECO:0000259" key="9">
    <source>
        <dbReference type="PROSITE" id="PS51057"/>
    </source>
</evidence>
<feature type="compositionally biased region" description="Basic and acidic residues" evidence="8">
    <location>
        <begin position="601"/>
        <end position="614"/>
    </location>
</feature>
<dbReference type="Pfam" id="PF00292">
    <property type="entry name" value="PAX"/>
    <property type="match status" value="1"/>
</dbReference>
<evidence type="ECO:0000313" key="14">
    <source>
        <dbReference type="RefSeq" id="XP_013409960.1"/>
    </source>
</evidence>
<evidence type="ECO:0000256" key="4">
    <source>
        <dbReference type="ARBA" id="ARBA00023015"/>
    </source>
</evidence>
<evidence type="ECO:0000313" key="21">
    <source>
        <dbReference type="RefSeq" id="XP_013409968.1"/>
    </source>
</evidence>
<dbReference type="RefSeq" id="XP_013409962.1">
    <property type="nucleotide sequence ID" value="XM_013554508.1"/>
</dbReference>
<dbReference type="RefSeq" id="XP_013409960.1">
    <property type="nucleotide sequence ID" value="XM_013554506.1"/>
</dbReference>
<keyword evidence="6" id="KW-0804">Transcription</keyword>
<dbReference type="OrthoDB" id="3225452at2759"/>
<proteinExistence type="predicted"/>